<evidence type="ECO:0000256" key="6">
    <source>
        <dbReference type="ARBA" id="ARBA00022737"/>
    </source>
</evidence>
<dbReference type="InterPro" id="IPR019734">
    <property type="entry name" value="TPR_rpt"/>
</dbReference>
<evidence type="ECO:0000256" key="9">
    <source>
        <dbReference type="ARBA" id="ARBA00037272"/>
    </source>
</evidence>
<comment type="caution">
    <text evidence="16">The sequence shown here is derived from an EMBL/GenBank/DDBJ whole genome shotgun (WGS) entry which is preliminary data.</text>
</comment>
<feature type="region of interest" description="Disordered" evidence="12">
    <location>
        <begin position="974"/>
        <end position="1004"/>
    </location>
</feature>
<feature type="compositionally biased region" description="Acidic residues" evidence="12">
    <location>
        <begin position="1041"/>
        <end position="1072"/>
    </location>
</feature>
<dbReference type="GO" id="GO:0071014">
    <property type="term" value="C:post-mRNA release spliceosomal complex"/>
    <property type="evidence" value="ECO:0007669"/>
    <property type="project" value="TreeGrafter"/>
</dbReference>
<feature type="compositionally biased region" description="Basic residues" evidence="12">
    <location>
        <begin position="24"/>
        <end position="35"/>
    </location>
</feature>
<feature type="domain" description="Pre-mRNA-splicing factor Syf1/CRNKL1-like C-terminal HAT-repeats" evidence="14">
    <location>
        <begin position="602"/>
        <end position="975"/>
    </location>
</feature>
<feature type="region of interest" description="Disordered" evidence="12">
    <location>
        <begin position="334"/>
        <end position="359"/>
    </location>
</feature>
<dbReference type="FunFam" id="1.25.40.10:FF:000023">
    <property type="entry name" value="Pre-mRNA-splicing factor SYF1"/>
    <property type="match status" value="1"/>
</dbReference>
<dbReference type="Pfam" id="PF23231">
    <property type="entry name" value="HAT_Syf1_CNRKL1_C"/>
    <property type="match status" value="1"/>
</dbReference>
<feature type="region of interest" description="Disordered" evidence="12">
    <location>
        <begin position="1"/>
        <end position="120"/>
    </location>
</feature>
<evidence type="ECO:0000256" key="4">
    <source>
        <dbReference type="ARBA" id="ARBA00022664"/>
    </source>
</evidence>
<dbReference type="SMART" id="SM00386">
    <property type="entry name" value="HAT"/>
    <property type="match status" value="10"/>
</dbReference>
<feature type="compositionally biased region" description="Low complexity" evidence="12">
    <location>
        <begin position="36"/>
        <end position="60"/>
    </location>
</feature>
<evidence type="ECO:0000256" key="2">
    <source>
        <dbReference type="ARBA" id="ARBA00008644"/>
    </source>
</evidence>
<evidence type="ECO:0000256" key="5">
    <source>
        <dbReference type="ARBA" id="ARBA00022728"/>
    </source>
</evidence>
<dbReference type="GO" id="GO:0000974">
    <property type="term" value="C:Prp19 complex"/>
    <property type="evidence" value="ECO:0007669"/>
    <property type="project" value="TreeGrafter"/>
</dbReference>
<evidence type="ECO:0000259" key="13">
    <source>
        <dbReference type="Pfam" id="PF23220"/>
    </source>
</evidence>
<sequence length="1136" mass="129552">MPPRRGRSSGKESGSESATEERHVKKSGSPKRTGRSSKASENTATTATTATSDATSPTRASKAHSDSEEQELKKKSKSRTPSPRKKDSETTSAVGVDKPPLAEKKPPPPPPPPKHKLKKPLQFTPQPVVPVISQKKEDLLMFIADDDIPFEEECIRQPHYLKAWIFYLDHKATASLPARSFLFERALLSLPGSYKLWKAYTDLHLSQILDMKSTNPATQLSKRLLPIHDSAYESLNSMYERSLILCNKHIVLWLNYCRFLMHQPCPTKTRRTFDRALKSLPITQHPRVWDLYLKFATQCGGETAVRIWRRYLKLQGLEAAEEYVDLLLIGLEEEEEDENQENDDADDEDAPSRRIKPSSRRYAEAARVLSLIMSDPTYVSPHGKTSFQLWTQFCDLVCTHADAILLPTTDALFGTVADSTARADAGVLSTASNGKGLGLVEVLNVEKMIRAGLTKFTDQVGRLWNSLARWHVSLGKFERARDVYEEAITKVSTVRDFTMVFDAYAELEESVISARMEEIAEVEGNPDVAPEDKKELEVDVDMRLARLEKLMERRPFLVNDVLLRQNPHNVNEWDQRANLYRERGQLEKVIETYSEAVATIVPKKASGKLHLLWTRFATFYEDHEQLSEARQVFERAVNVVYKSVDDLAEVWCQWAEMELRNKQFQQIPSLNLLRYNDEDLSPQMRVFKSLKLWSFYVDLEESIGTVESTKLVYERIMELKIATPQIIINCANFLEENKWFEESYKAYERGIELFGYPIAFELWNLYLQKFVDRHGADKLERARDLFEHALDKCPAKFAKTLYLLYAKLEEDHGLTRHAMKIYDRATRAVSDADRFPVFELYIAKSVSFFGRTSSREIYQRALEVLPDKTARTMAMRFAQMEASLFEVDRARAIWSYGSQFADPRMDPEYWKGWQEFETKHGNEDTFKEMLRLKRSVQAKFNTDVTFISSQLIAQRAAAAGLQQTQQEAELNAQLDEEDRKAGRPVPSEAPKQAPGASRIVGFVPAKSRTTLSEVTHYHGDEEDGDETKKAAPSAANPDAIDISDDDDDEEEEEKDPMELDLEEKEEVQDVDEEGKREFANLQKRAIPDGVFGGLAKLGGGSGEKEEEKKKDLGQRRGSRGSDDGSMYSKRGYYCAD</sequence>
<protein>
    <recommendedName>
        <fullName evidence="10">Pre-mRNA-splicing factor SYF1</fullName>
    </recommendedName>
    <alternativeName>
        <fullName evidence="11">Pre-mRNA-splicing factor syf1</fullName>
    </alternativeName>
</protein>
<name>A0A1Y2CSK9_9FUNG</name>
<feature type="domain" description="Pre-mRNA-splicing factor Syf1-like N-terminal HAT-repeats" evidence="15">
    <location>
        <begin position="146"/>
        <end position="315"/>
    </location>
</feature>
<comment type="subunit">
    <text evidence="3">Associated with the spliceosome.</text>
</comment>
<evidence type="ECO:0000259" key="14">
    <source>
        <dbReference type="Pfam" id="PF23231"/>
    </source>
</evidence>
<feature type="compositionally biased region" description="Acidic residues" evidence="12">
    <location>
        <begin position="334"/>
        <end position="349"/>
    </location>
</feature>
<dbReference type="GO" id="GO:0071007">
    <property type="term" value="C:U2-type catalytic step 2 spliceosome"/>
    <property type="evidence" value="ECO:0007669"/>
    <property type="project" value="TreeGrafter"/>
</dbReference>
<dbReference type="InterPro" id="IPR056350">
    <property type="entry name" value="HAT_Syf1_central"/>
</dbReference>
<feature type="domain" description="Pre-mRNA-splicing factor SYF1 central HAT repeats" evidence="13">
    <location>
        <begin position="441"/>
        <end position="600"/>
    </location>
</feature>
<dbReference type="Pfam" id="PF23220">
    <property type="entry name" value="HAT_Syf1_M"/>
    <property type="match status" value="2"/>
</dbReference>
<reference evidence="16 17" key="1">
    <citation type="submission" date="2016-07" db="EMBL/GenBank/DDBJ databases">
        <title>Pervasive Adenine N6-methylation of Active Genes in Fungi.</title>
        <authorList>
            <consortium name="DOE Joint Genome Institute"/>
            <person name="Mondo S.J."/>
            <person name="Dannebaum R.O."/>
            <person name="Kuo R.C."/>
            <person name="Labutti K."/>
            <person name="Haridas S."/>
            <person name="Kuo A."/>
            <person name="Salamov A."/>
            <person name="Ahrendt S.R."/>
            <person name="Lipzen A."/>
            <person name="Sullivan W."/>
            <person name="Andreopoulos W.B."/>
            <person name="Clum A."/>
            <person name="Lindquist E."/>
            <person name="Daum C."/>
            <person name="Ramamoorthy G.K."/>
            <person name="Gryganskyi A."/>
            <person name="Culley D."/>
            <person name="Magnuson J.K."/>
            <person name="James T.Y."/>
            <person name="O'Malley M.A."/>
            <person name="Stajich J.E."/>
            <person name="Spatafora J.W."/>
            <person name="Visel A."/>
            <person name="Grigoriev I.V."/>
        </authorList>
    </citation>
    <scope>NUCLEOTIDE SEQUENCE [LARGE SCALE GENOMIC DNA]</scope>
    <source>
        <strain evidence="16 17">JEL800</strain>
    </source>
</reference>
<evidence type="ECO:0000256" key="3">
    <source>
        <dbReference type="ARBA" id="ARBA00011524"/>
    </source>
</evidence>
<evidence type="ECO:0000256" key="12">
    <source>
        <dbReference type="SAM" id="MobiDB-lite"/>
    </source>
</evidence>
<dbReference type="EMBL" id="MCGO01000008">
    <property type="protein sequence ID" value="ORY50028.1"/>
    <property type="molecule type" value="Genomic_DNA"/>
</dbReference>
<evidence type="ECO:0000256" key="10">
    <source>
        <dbReference type="ARBA" id="ARBA00039472"/>
    </source>
</evidence>
<evidence type="ECO:0000313" key="17">
    <source>
        <dbReference type="Proteomes" id="UP000193642"/>
    </source>
</evidence>
<dbReference type="OrthoDB" id="10067343at2759"/>
<evidence type="ECO:0000256" key="8">
    <source>
        <dbReference type="ARBA" id="ARBA00023242"/>
    </source>
</evidence>
<feature type="compositionally biased region" description="Basic and acidic residues" evidence="12">
    <location>
        <begin position="1102"/>
        <end position="1122"/>
    </location>
</feature>
<dbReference type="InterPro" id="IPR003107">
    <property type="entry name" value="HAT"/>
</dbReference>
<dbReference type="Gene3D" id="1.25.40.10">
    <property type="entry name" value="Tetratricopeptide repeat domain"/>
    <property type="match status" value="5"/>
</dbReference>
<dbReference type="InterPro" id="IPR055430">
    <property type="entry name" value="HAT_Syf1_CNRKL1_C"/>
</dbReference>
<gene>
    <name evidence="16" type="ORF">BCR33DRAFT_847260</name>
</gene>
<accession>A0A1Y2CSK9</accession>
<organism evidence="16 17">
    <name type="scientific">Rhizoclosmatium globosum</name>
    <dbReference type="NCBI Taxonomy" id="329046"/>
    <lineage>
        <taxon>Eukaryota</taxon>
        <taxon>Fungi</taxon>
        <taxon>Fungi incertae sedis</taxon>
        <taxon>Chytridiomycota</taxon>
        <taxon>Chytridiomycota incertae sedis</taxon>
        <taxon>Chytridiomycetes</taxon>
        <taxon>Chytridiales</taxon>
        <taxon>Chytriomycetaceae</taxon>
        <taxon>Rhizoclosmatium</taxon>
    </lineage>
</organism>
<evidence type="ECO:0000259" key="15">
    <source>
        <dbReference type="Pfam" id="PF23233"/>
    </source>
</evidence>
<keyword evidence="8" id="KW-0539">Nucleus</keyword>
<dbReference type="InterPro" id="IPR045075">
    <property type="entry name" value="Syf1-like"/>
</dbReference>
<feature type="compositionally biased region" description="Gly residues" evidence="12">
    <location>
        <begin position="1090"/>
        <end position="1101"/>
    </location>
</feature>
<keyword evidence="5" id="KW-0747">Spliceosome</keyword>
<keyword evidence="17" id="KW-1185">Reference proteome</keyword>
<dbReference type="PANTHER" id="PTHR11246:SF5">
    <property type="entry name" value="PRE-MRNA-SPLICING FACTOR SYF1"/>
    <property type="match status" value="1"/>
</dbReference>
<proteinExistence type="inferred from homology"/>
<feature type="compositionally biased region" description="Basic and acidic residues" evidence="12">
    <location>
        <begin position="9"/>
        <end position="23"/>
    </location>
</feature>
<dbReference type="SMART" id="SM00028">
    <property type="entry name" value="TPR"/>
    <property type="match status" value="4"/>
</dbReference>
<dbReference type="Pfam" id="PF23233">
    <property type="entry name" value="HAT_Syf1_CNRKL1_N"/>
    <property type="match status" value="1"/>
</dbReference>
<dbReference type="STRING" id="329046.A0A1Y2CSK9"/>
<feature type="compositionally biased region" description="Basic and acidic residues" evidence="12">
    <location>
        <begin position="63"/>
        <end position="73"/>
    </location>
</feature>
<dbReference type="FunFam" id="1.25.40.10:FF:000038">
    <property type="entry name" value="Putative pre-mRNA-splicing factor SYF1"/>
    <property type="match status" value="1"/>
</dbReference>
<comment type="similarity">
    <text evidence="2">Belongs to the crooked-neck family.</text>
</comment>
<dbReference type="Proteomes" id="UP000193642">
    <property type="component" value="Unassembled WGS sequence"/>
</dbReference>
<evidence type="ECO:0000256" key="1">
    <source>
        <dbReference type="ARBA" id="ARBA00004123"/>
    </source>
</evidence>
<dbReference type="PANTHER" id="PTHR11246">
    <property type="entry name" value="PRE-MRNA SPLICING FACTOR"/>
    <property type="match status" value="1"/>
</dbReference>
<keyword evidence="7" id="KW-0508">mRNA splicing</keyword>
<feature type="region of interest" description="Disordered" evidence="12">
    <location>
        <begin position="1016"/>
        <end position="1136"/>
    </location>
</feature>
<dbReference type="InterPro" id="IPR055433">
    <property type="entry name" value="HAT_Syf1-like_N"/>
</dbReference>
<dbReference type="InterPro" id="IPR011990">
    <property type="entry name" value="TPR-like_helical_dom_sf"/>
</dbReference>
<comment type="function">
    <text evidence="9">Involved in pre-mRNA splicing and cell cycle progression.</text>
</comment>
<feature type="domain" description="Pre-mRNA-splicing factor SYF1 central HAT repeats" evidence="13">
    <location>
        <begin position="359"/>
        <end position="404"/>
    </location>
</feature>
<keyword evidence="4" id="KW-0507">mRNA processing</keyword>
<keyword evidence="6" id="KW-0677">Repeat</keyword>
<dbReference type="SUPFAM" id="SSF48452">
    <property type="entry name" value="TPR-like"/>
    <property type="match status" value="4"/>
</dbReference>
<evidence type="ECO:0000256" key="11">
    <source>
        <dbReference type="ARBA" id="ARBA00067212"/>
    </source>
</evidence>
<evidence type="ECO:0000256" key="7">
    <source>
        <dbReference type="ARBA" id="ARBA00023187"/>
    </source>
</evidence>
<dbReference type="GO" id="GO:0000349">
    <property type="term" value="P:generation of catalytic spliceosome for first transesterification step"/>
    <property type="evidence" value="ECO:0007669"/>
    <property type="project" value="TreeGrafter"/>
</dbReference>
<dbReference type="AlphaFoldDB" id="A0A1Y2CSK9"/>
<comment type="subcellular location">
    <subcellularLocation>
        <location evidence="1">Nucleus</location>
    </subcellularLocation>
</comment>
<evidence type="ECO:0000313" key="16">
    <source>
        <dbReference type="EMBL" id="ORY50028.1"/>
    </source>
</evidence>